<reference evidence="2 3" key="1">
    <citation type="journal article" date="2016" name="Mol. Biol. Evol.">
        <title>Comparative Genomics of Early-Diverging Mushroom-Forming Fungi Provides Insights into the Origins of Lignocellulose Decay Capabilities.</title>
        <authorList>
            <person name="Nagy L.G."/>
            <person name="Riley R."/>
            <person name="Tritt A."/>
            <person name="Adam C."/>
            <person name="Daum C."/>
            <person name="Floudas D."/>
            <person name="Sun H."/>
            <person name="Yadav J.S."/>
            <person name="Pangilinan J."/>
            <person name="Larsson K.H."/>
            <person name="Matsuura K."/>
            <person name="Barry K."/>
            <person name="Labutti K."/>
            <person name="Kuo R."/>
            <person name="Ohm R.A."/>
            <person name="Bhattacharya S.S."/>
            <person name="Shirouzu T."/>
            <person name="Yoshinaga Y."/>
            <person name="Martin F.M."/>
            <person name="Grigoriev I.V."/>
            <person name="Hibbett D.S."/>
        </authorList>
    </citation>
    <scope>NUCLEOTIDE SEQUENCE [LARGE SCALE GENOMIC DNA]</scope>
    <source>
        <strain evidence="2 3">HHB12029</strain>
    </source>
</reference>
<accession>A0A165J4V1</accession>
<evidence type="ECO:0000259" key="1">
    <source>
        <dbReference type="PROSITE" id="PS50879"/>
    </source>
</evidence>
<proteinExistence type="predicted"/>
<dbReference type="Gene3D" id="3.30.420.10">
    <property type="entry name" value="Ribonuclease H-like superfamily/Ribonuclease H"/>
    <property type="match status" value="1"/>
</dbReference>
<feature type="domain" description="RNase H type-1" evidence="1">
    <location>
        <begin position="1"/>
        <end position="35"/>
    </location>
</feature>
<dbReference type="EMBL" id="KV425974">
    <property type="protein sequence ID" value="KZV94333.1"/>
    <property type="molecule type" value="Genomic_DNA"/>
</dbReference>
<evidence type="ECO:0000313" key="2">
    <source>
        <dbReference type="EMBL" id="KZV94333.1"/>
    </source>
</evidence>
<dbReference type="PROSITE" id="PS50879">
    <property type="entry name" value="RNASE_H_1"/>
    <property type="match status" value="1"/>
</dbReference>
<dbReference type="InParanoid" id="A0A165J4V1"/>
<dbReference type="InterPro" id="IPR036397">
    <property type="entry name" value="RNaseH_sf"/>
</dbReference>
<dbReference type="InterPro" id="IPR012337">
    <property type="entry name" value="RNaseH-like_sf"/>
</dbReference>
<evidence type="ECO:0000313" key="3">
    <source>
        <dbReference type="Proteomes" id="UP000077266"/>
    </source>
</evidence>
<dbReference type="GO" id="GO:0004523">
    <property type="term" value="F:RNA-DNA hybrid ribonuclease activity"/>
    <property type="evidence" value="ECO:0007669"/>
    <property type="project" value="InterPro"/>
</dbReference>
<dbReference type="Proteomes" id="UP000077266">
    <property type="component" value="Unassembled WGS sequence"/>
</dbReference>
<dbReference type="InterPro" id="IPR002156">
    <property type="entry name" value="RNaseH_domain"/>
</dbReference>
<protein>
    <recommendedName>
        <fullName evidence="1">RNase H type-1 domain-containing protein</fullName>
    </recommendedName>
</protein>
<keyword evidence="3" id="KW-1185">Reference proteome</keyword>
<dbReference type="SUPFAM" id="SSF53098">
    <property type="entry name" value="Ribonuclease H-like"/>
    <property type="match status" value="1"/>
</dbReference>
<dbReference type="OrthoDB" id="3265515at2759"/>
<sequence>MRRRHAFQLHVAWVPGHTDVAGNELADAHAKLAAEDDETEHGITALKRTLPRSAAAVKASYKHAVTAQRASWWATSPAAAKLARIDNDGSSAHVRRLYADLPRRAASLLTQLRTGHVGLNGFLARIRVEPSARHASRYFELYLPIGAVEIPHTTLYEHKTEKSELCIIATRALALGSLITDLKVLFASSEFRLDILSLLASRLSRQGPRGRPSRCKIFEWPALHVRVSGEHVSLIMAKHYLTSRDSFNDTAHWAQLYVGIPGRGSAPLTTNNTGRKPTVA</sequence>
<dbReference type="AlphaFoldDB" id="A0A165J4V1"/>
<organism evidence="2 3">
    <name type="scientific">Exidia glandulosa HHB12029</name>
    <dbReference type="NCBI Taxonomy" id="1314781"/>
    <lineage>
        <taxon>Eukaryota</taxon>
        <taxon>Fungi</taxon>
        <taxon>Dikarya</taxon>
        <taxon>Basidiomycota</taxon>
        <taxon>Agaricomycotina</taxon>
        <taxon>Agaricomycetes</taxon>
        <taxon>Auriculariales</taxon>
        <taxon>Exidiaceae</taxon>
        <taxon>Exidia</taxon>
    </lineage>
</organism>
<gene>
    <name evidence="2" type="ORF">EXIGLDRAFT_767188</name>
</gene>
<name>A0A165J4V1_EXIGL</name>
<dbReference type="GO" id="GO:0003676">
    <property type="term" value="F:nucleic acid binding"/>
    <property type="evidence" value="ECO:0007669"/>
    <property type="project" value="InterPro"/>
</dbReference>